<feature type="transmembrane region" description="Helical" evidence="8">
    <location>
        <begin position="307"/>
        <end position="325"/>
    </location>
</feature>
<dbReference type="STRING" id="1195760.SAMN05444281_2108"/>
<keyword evidence="4 10" id="KW-0808">Transferase</keyword>
<feature type="transmembrane region" description="Helical" evidence="8">
    <location>
        <begin position="110"/>
        <end position="127"/>
    </location>
</feature>
<feature type="transmembrane region" description="Helical" evidence="8">
    <location>
        <begin position="267"/>
        <end position="286"/>
    </location>
</feature>
<dbReference type="InterPro" id="IPR038731">
    <property type="entry name" value="RgtA/B/C-like"/>
</dbReference>
<evidence type="ECO:0000256" key="4">
    <source>
        <dbReference type="ARBA" id="ARBA00022679"/>
    </source>
</evidence>
<evidence type="ECO:0000313" key="10">
    <source>
        <dbReference type="EMBL" id="SHH81060.1"/>
    </source>
</evidence>
<dbReference type="Proteomes" id="UP000184109">
    <property type="component" value="Unassembled WGS sequence"/>
</dbReference>
<dbReference type="EMBL" id="FQXQ01000004">
    <property type="protein sequence ID" value="SHH81060.1"/>
    <property type="molecule type" value="Genomic_DNA"/>
</dbReference>
<dbReference type="PANTHER" id="PTHR33908:SF3">
    <property type="entry name" value="UNDECAPRENYL PHOSPHATE-ALPHA-4-AMINO-4-DEOXY-L-ARABINOSE ARABINOSYL TRANSFERASE"/>
    <property type="match status" value="1"/>
</dbReference>
<evidence type="ECO:0000313" key="11">
    <source>
        <dbReference type="Proteomes" id="UP000184109"/>
    </source>
</evidence>
<evidence type="ECO:0000256" key="8">
    <source>
        <dbReference type="SAM" id="Phobius"/>
    </source>
</evidence>
<feature type="transmembrane region" description="Helical" evidence="8">
    <location>
        <begin position="331"/>
        <end position="351"/>
    </location>
</feature>
<dbReference type="Pfam" id="PF13231">
    <property type="entry name" value="PMT_2"/>
    <property type="match status" value="1"/>
</dbReference>
<keyword evidence="6 8" id="KW-1133">Transmembrane helix</keyword>
<feature type="transmembrane region" description="Helical" evidence="8">
    <location>
        <begin position="177"/>
        <end position="193"/>
    </location>
</feature>
<evidence type="ECO:0000259" key="9">
    <source>
        <dbReference type="Pfam" id="PF13231"/>
    </source>
</evidence>
<feature type="transmembrane region" description="Helical" evidence="8">
    <location>
        <begin position="205"/>
        <end position="223"/>
    </location>
</feature>
<evidence type="ECO:0000256" key="3">
    <source>
        <dbReference type="ARBA" id="ARBA00022676"/>
    </source>
</evidence>
<gene>
    <name evidence="10" type="ORF">SAMN05444281_2108</name>
</gene>
<dbReference type="GO" id="GO:0010041">
    <property type="term" value="P:response to iron(III) ion"/>
    <property type="evidence" value="ECO:0007669"/>
    <property type="project" value="TreeGrafter"/>
</dbReference>
<feature type="transmembrane region" description="Helical" evidence="8">
    <location>
        <begin position="392"/>
        <end position="409"/>
    </location>
</feature>
<keyword evidence="7 8" id="KW-0472">Membrane</keyword>
<proteinExistence type="predicted"/>
<feature type="transmembrane region" description="Helical" evidence="8">
    <location>
        <begin position="421"/>
        <end position="439"/>
    </location>
</feature>
<feature type="domain" description="Glycosyltransferase RgtA/B/C/D-like" evidence="9">
    <location>
        <begin position="60"/>
        <end position="220"/>
    </location>
</feature>
<evidence type="ECO:0000256" key="1">
    <source>
        <dbReference type="ARBA" id="ARBA00004651"/>
    </source>
</evidence>
<protein>
    <submittedName>
        <fullName evidence="10">4-amino-4-deoxy-L-arabinose transferase</fullName>
    </submittedName>
</protein>
<reference evidence="11" key="1">
    <citation type="submission" date="2016-11" db="EMBL/GenBank/DDBJ databases">
        <authorList>
            <person name="Varghese N."/>
            <person name="Submissions S."/>
        </authorList>
    </citation>
    <scope>NUCLEOTIDE SEQUENCE [LARGE SCALE GENOMIC DNA]</scope>
    <source>
        <strain evidence="11">DSM 100572</strain>
    </source>
</reference>
<keyword evidence="5 8" id="KW-0812">Transmembrane</keyword>
<feature type="transmembrane region" description="Helical" evidence="8">
    <location>
        <begin position="81"/>
        <end position="98"/>
    </location>
</feature>
<evidence type="ECO:0000256" key="7">
    <source>
        <dbReference type="ARBA" id="ARBA00023136"/>
    </source>
</evidence>
<keyword evidence="2" id="KW-1003">Cell membrane</keyword>
<organism evidence="10 11">
    <name type="scientific">Wenyingzhuangia marina</name>
    <dbReference type="NCBI Taxonomy" id="1195760"/>
    <lineage>
        <taxon>Bacteria</taxon>
        <taxon>Pseudomonadati</taxon>
        <taxon>Bacteroidota</taxon>
        <taxon>Flavobacteriia</taxon>
        <taxon>Flavobacteriales</taxon>
        <taxon>Flavobacteriaceae</taxon>
        <taxon>Wenyingzhuangia</taxon>
    </lineage>
</organism>
<dbReference type="PANTHER" id="PTHR33908">
    <property type="entry name" value="MANNOSYLTRANSFERASE YKCB-RELATED"/>
    <property type="match status" value="1"/>
</dbReference>
<sequence length="555" mass="64825">MILSKRDLYILYALLLVVYVSGLFIPIMENDSAQHATMAMRMFLENDYFNIYKGEHDYLDKPHMHFWLAALSYKIFGITHWAYRIPALLFTWVGALYTHRLAKYFYGRKIGHMTALVFLSSQAIILSNHDVRTDAVLTGATIFALYHFVKYLDRKTIKNIILGFLGLAIAFSSKGQLPVFVCGMVLLVHIIYAKKWMAVWSWKVLIGVISFFVFISPILYAYYVQFDLHPEKVFNGYSNISGVKFILWDQSFNRLTATGFNNNSPDYLFFFHSILWAFLPWPLIMYTAMFSNIKRAIKHKFKSYESFELMTSLGVLLVLLVISTSKFKLPHYLNSLIPLMSILVVGFLWYLQKSQKVKYIKRWFYFQVGLFSVLSILVISLCFWVFPAINIFIIIGLIVIGVLLILFLIKEKASPFRKLIVSSVGFMILINFCLNTQFYPNLLQYQSGITASKIIKEKNIDVDKLYLKDGIEAWSVSFYAHKNLKRMDVDKIPTELKKGEWMYLDEASFIKTKEDGVKWTTVYPLEHYRITRLKMSFLNPKTRESTLRKRYLVKK</sequence>
<dbReference type="GO" id="GO:0005886">
    <property type="term" value="C:plasma membrane"/>
    <property type="evidence" value="ECO:0007669"/>
    <property type="project" value="UniProtKB-SubCell"/>
</dbReference>
<dbReference type="GO" id="GO:0016763">
    <property type="term" value="F:pentosyltransferase activity"/>
    <property type="evidence" value="ECO:0007669"/>
    <property type="project" value="TreeGrafter"/>
</dbReference>
<feature type="transmembrane region" description="Helical" evidence="8">
    <location>
        <begin position="9"/>
        <end position="28"/>
    </location>
</feature>
<keyword evidence="11" id="KW-1185">Reference proteome</keyword>
<name>A0A1M5W0V7_9FLAO</name>
<evidence type="ECO:0000256" key="2">
    <source>
        <dbReference type="ARBA" id="ARBA00022475"/>
    </source>
</evidence>
<comment type="subcellular location">
    <subcellularLocation>
        <location evidence="1">Cell membrane</location>
        <topology evidence="1">Multi-pass membrane protein</topology>
    </subcellularLocation>
</comment>
<accession>A0A1M5W0V7</accession>
<dbReference type="GO" id="GO:0009103">
    <property type="term" value="P:lipopolysaccharide biosynthetic process"/>
    <property type="evidence" value="ECO:0007669"/>
    <property type="project" value="UniProtKB-ARBA"/>
</dbReference>
<dbReference type="RefSeq" id="WP_084730259.1">
    <property type="nucleotide sequence ID" value="NZ_BMEN01000004.1"/>
</dbReference>
<dbReference type="OrthoDB" id="9178203at2"/>
<dbReference type="InterPro" id="IPR050297">
    <property type="entry name" value="LipidA_mod_glycosyltrf_83"/>
</dbReference>
<dbReference type="AlphaFoldDB" id="A0A1M5W0V7"/>
<evidence type="ECO:0000256" key="5">
    <source>
        <dbReference type="ARBA" id="ARBA00022692"/>
    </source>
</evidence>
<keyword evidence="3" id="KW-0328">Glycosyltransferase</keyword>
<feature type="transmembrane region" description="Helical" evidence="8">
    <location>
        <begin position="363"/>
        <end position="386"/>
    </location>
</feature>
<evidence type="ECO:0000256" key="6">
    <source>
        <dbReference type="ARBA" id="ARBA00022989"/>
    </source>
</evidence>